<dbReference type="PANTHER" id="PTHR12706">
    <property type="entry name" value="STRAWBERRY NOTCH-RELATED"/>
    <property type="match status" value="1"/>
</dbReference>
<dbReference type="GO" id="GO:0006355">
    <property type="term" value="P:regulation of DNA-templated transcription"/>
    <property type="evidence" value="ECO:0007669"/>
    <property type="project" value="InterPro"/>
</dbReference>
<proteinExistence type="inferred from homology"/>
<keyword evidence="2" id="KW-0805">Transcription regulation</keyword>
<dbReference type="InterPro" id="IPR039187">
    <property type="entry name" value="SNO_AAA"/>
</dbReference>
<feature type="compositionally biased region" description="Acidic residues" evidence="5">
    <location>
        <begin position="15"/>
        <end position="29"/>
    </location>
</feature>
<protein>
    <submittedName>
        <fullName evidence="8">Jg11120 protein</fullName>
    </submittedName>
</protein>
<evidence type="ECO:0000256" key="4">
    <source>
        <dbReference type="SAM" id="Coils"/>
    </source>
</evidence>
<dbReference type="AlphaFoldDB" id="A0A8S4RIR8"/>
<feature type="region of interest" description="Disordered" evidence="5">
    <location>
        <begin position="1"/>
        <end position="37"/>
    </location>
</feature>
<evidence type="ECO:0000313" key="9">
    <source>
        <dbReference type="Proteomes" id="UP000838756"/>
    </source>
</evidence>
<dbReference type="InterPro" id="IPR027417">
    <property type="entry name" value="P-loop_NTPase"/>
</dbReference>
<dbReference type="InterPro" id="IPR026937">
    <property type="entry name" value="SBNO_Helicase_C_dom"/>
</dbReference>
<reference evidence="8" key="1">
    <citation type="submission" date="2022-03" db="EMBL/GenBank/DDBJ databases">
        <authorList>
            <person name="Lindestad O."/>
        </authorList>
    </citation>
    <scope>NUCLEOTIDE SEQUENCE</scope>
</reference>
<keyword evidence="4" id="KW-0175">Coiled coil</keyword>
<evidence type="ECO:0000256" key="3">
    <source>
        <dbReference type="ARBA" id="ARBA00023163"/>
    </source>
</evidence>
<dbReference type="Gene3D" id="6.10.250.1380">
    <property type="match status" value="1"/>
</dbReference>
<accession>A0A8S4RIR8</accession>
<dbReference type="PANTHER" id="PTHR12706:SF30">
    <property type="entry name" value="PROTEIN STRAWBERRY NOTCH-RELATED"/>
    <property type="match status" value="1"/>
</dbReference>
<dbReference type="Pfam" id="PF13871">
    <property type="entry name" value="Helicase_C_4"/>
    <property type="match status" value="1"/>
</dbReference>
<dbReference type="OrthoDB" id="421838at2759"/>
<sequence length="1059" mass="116558">MSKRQAFGDHNPAASDDDSDFDDDEDPDNLEVPGGGKTLAAAARLGDKAKPHTMMPVTVRATTNPLAAASGVAFGQATNVKPIKISATSLTKPVHLGMGMGMGMGMGRGGAKQASRVVAPVAPAAGSSAFTSAASLLAQMEMVGMQSMNSYLLQNLNQILASGMGGPLAGMLGQFAQVPPWAQKGMWPQEKIPGEEEEVDDEEMGVAETYADYMPPKLKLGRKHPDPVVETASLSSVEPVDVTYALSLPDDTVRNGLLSALQLEAVVYASQAHEHMLPDGTRAGFLIDLCYSIVAVYRAWSRWFLRTVVVQVTVSGGARQRWLTSVSAGDGAGVGKGRTIAGIIFENHVRGRKRALWVSVSNDLKYDAERDLRDIGAGKIEVHSLSKLKYAKISSAVNGNLKKGVVFSTYSALIGETQANTKYRSRLKQLLQWCGEDFDGVIVFDECHKAKNLCPVGSGKATKTGLTALELQNKLPKARVVYASATGASEPRNMAYMVRLGIWGEGTPFPTFMDFINAVEKRGVGAMEIVAMDMKLRGMYIARQLSFHGVSFKIEEVPLSEPFRDTYDKAVALWVEAMQRFTEAAELIDAEPRMKKTMWGQFWSAHQRFFKYLCIAAKVLFIIRRPARPVAPARSAIERACSMKEQLLAAVERLGRRLPPNTLDQLVDELGGTDNVAEMTGRKGRVVQTEDGQILYESRSEADVPLETLNLTEKQRFMDGEKDVAIISEAASSGISLQSDRRARNQRRRVHITLELPWSADRAIQQFGRTHRSNQVNAPEYVFLISDLAGERRFASTVAKRLESLGALTHGDRRATESRDLSQFNIDNKYGRTALEAVMKAIMKYETPLVPPPGDYAGDFFQDVASALVGVGLIVNSEAAPGMLALDKDYNNMSKFLNRILGMPVDLQNRLFKYFTDTLAAVMEQARRSGRFDLGILDLGSAGESIANLVCVKMTEKEMTMEQLEETVKHTDEQLDLMSWKMDNVEKQMVEPLDSQDVCIVNLLKSVSEVRSDYQQLRQELGEVQALQRELSTRLRTQLRLVHGKFARLRQRIAAASPR</sequence>
<feature type="domain" description="Strawberry notch AAA" evidence="7">
    <location>
        <begin position="223"/>
        <end position="287"/>
    </location>
</feature>
<dbReference type="InterPro" id="IPR026741">
    <property type="entry name" value="SNO"/>
</dbReference>
<name>A0A8S4RIR8_9NEOP</name>
<keyword evidence="9" id="KW-1185">Reference proteome</keyword>
<dbReference type="GO" id="GO:0005634">
    <property type="term" value="C:nucleus"/>
    <property type="evidence" value="ECO:0007669"/>
    <property type="project" value="TreeGrafter"/>
</dbReference>
<evidence type="ECO:0000259" key="7">
    <source>
        <dbReference type="Pfam" id="PF13872"/>
    </source>
</evidence>
<evidence type="ECO:0000256" key="2">
    <source>
        <dbReference type="ARBA" id="ARBA00023015"/>
    </source>
</evidence>
<feature type="coiled-coil region" evidence="4">
    <location>
        <begin position="1000"/>
        <end position="1034"/>
    </location>
</feature>
<evidence type="ECO:0000313" key="8">
    <source>
        <dbReference type="EMBL" id="CAH2237146.1"/>
    </source>
</evidence>
<comment type="similarity">
    <text evidence="1">Belongs to the SBNO family.</text>
</comment>
<dbReference type="GO" id="GO:0031490">
    <property type="term" value="F:chromatin DNA binding"/>
    <property type="evidence" value="ECO:0007669"/>
    <property type="project" value="TreeGrafter"/>
</dbReference>
<dbReference type="EMBL" id="CAKXAJ010025255">
    <property type="protein sequence ID" value="CAH2237146.1"/>
    <property type="molecule type" value="Genomic_DNA"/>
</dbReference>
<evidence type="ECO:0000259" key="6">
    <source>
        <dbReference type="Pfam" id="PF13871"/>
    </source>
</evidence>
<keyword evidence="3" id="KW-0804">Transcription</keyword>
<comment type="caution">
    <text evidence="8">The sequence shown here is derived from an EMBL/GenBank/DDBJ whole genome shotgun (WGS) entry which is preliminary data.</text>
</comment>
<feature type="domain" description="Strawberry notch AAA" evidence="7">
    <location>
        <begin position="326"/>
        <end position="569"/>
    </location>
</feature>
<organism evidence="8 9">
    <name type="scientific">Pararge aegeria aegeria</name>
    <dbReference type="NCBI Taxonomy" id="348720"/>
    <lineage>
        <taxon>Eukaryota</taxon>
        <taxon>Metazoa</taxon>
        <taxon>Ecdysozoa</taxon>
        <taxon>Arthropoda</taxon>
        <taxon>Hexapoda</taxon>
        <taxon>Insecta</taxon>
        <taxon>Pterygota</taxon>
        <taxon>Neoptera</taxon>
        <taxon>Endopterygota</taxon>
        <taxon>Lepidoptera</taxon>
        <taxon>Glossata</taxon>
        <taxon>Ditrysia</taxon>
        <taxon>Papilionoidea</taxon>
        <taxon>Nymphalidae</taxon>
        <taxon>Satyrinae</taxon>
        <taxon>Satyrini</taxon>
        <taxon>Parargina</taxon>
        <taxon>Pararge</taxon>
    </lineage>
</organism>
<gene>
    <name evidence="8" type="primary">jg11120</name>
    <name evidence="8" type="ORF">PAEG_LOCUS14451</name>
</gene>
<dbReference type="Gene3D" id="3.40.50.300">
    <property type="entry name" value="P-loop containing nucleotide triphosphate hydrolases"/>
    <property type="match status" value="2"/>
</dbReference>
<dbReference type="GO" id="GO:0042393">
    <property type="term" value="F:histone binding"/>
    <property type="evidence" value="ECO:0007669"/>
    <property type="project" value="TreeGrafter"/>
</dbReference>
<evidence type="ECO:0000256" key="1">
    <source>
        <dbReference type="ARBA" id="ARBA00006992"/>
    </source>
</evidence>
<dbReference type="Pfam" id="PF13872">
    <property type="entry name" value="AAA_34"/>
    <property type="match status" value="2"/>
</dbReference>
<dbReference type="FunFam" id="3.40.50.300:FF:000342">
    <property type="entry name" value="Protein strawberry notch homolog 2"/>
    <property type="match status" value="1"/>
</dbReference>
<evidence type="ECO:0000256" key="5">
    <source>
        <dbReference type="SAM" id="MobiDB-lite"/>
    </source>
</evidence>
<feature type="domain" description="Strawberry notch helicase C" evidence="6">
    <location>
        <begin position="661"/>
        <end position="938"/>
    </location>
</feature>
<dbReference type="SUPFAM" id="SSF52540">
    <property type="entry name" value="P-loop containing nucleoside triphosphate hydrolases"/>
    <property type="match status" value="2"/>
</dbReference>
<dbReference type="Proteomes" id="UP000838756">
    <property type="component" value="Unassembled WGS sequence"/>
</dbReference>